<sequence length="171" mass="19824">MKRETNMTDITDGLTGDIRTWFELHMLQNRYIGHLDNDRLERWPELFTEDCLYEIVPKENADLGLPIGIVYCTNRRMLRDRVVSLRHANIYEAHTYRHMTSGLTIVGGEGGEIETESSYVVVQTRSDGESNVYQAGKYYDTVVRTAEGLRYRKKRVIYDTSRVQTLLATPI</sequence>
<dbReference type="EMBL" id="CM000833">
    <property type="protein sequence ID" value="EET04454.1"/>
    <property type="molecule type" value="Genomic_DNA"/>
</dbReference>
<dbReference type="NCBIfam" id="NF041685">
    <property type="entry name" value="ant_diox_AndAd"/>
    <property type="match status" value="1"/>
</dbReference>
<dbReference type="Pfam" id="PF00866">
    <property type="entry name" value="Ring_hydroxyl_B"/>
    <property type="match status" value="1"/>
</dbReference>
<organism evidence="3">
    <name type="scientific">Burkholderia pseudomallei 1710a</name>
    <dbReference type="NCBI Taxonomy" id="320371"/>
    <lineage>
        <taxon>Bacteria</taxon>
        <taxon>Pseudomonadati</taxon>
        <taxon>Pseudomonadota</taxon>
        <taxon>Betaproteobacteria</taxon>
        <taxon>Burkholderiales</taxon>
        <taxon>Burkholderiaceae</taxon>
        <taxon>Burkholderia</taxon>
        <taxon>pseudomallei group</taxon>
    </lineage>
</organism>
<dbReference type="InterPro" id="IPR017640">
    <property type="entry name" value="Anthranilate_1-2-diOase_ssu"/>
</dbReference>
<proteinExistence type="inferred from homology"/>
<name>A0A0E1VWE1_BURPE</name>
<comment type="similarity">
    <text evidence="1">Belongs to the bacterial ring-hydroxylating dioxygenase beta subunit family.</text>
</comment>
<dbReference type="InterPro" id="IPR032710">
    <property type="entry name" value="NTF2-like_dom_sf"/>
</dbReference>
<evidence type="ECO:0000256" key="2">
    <source>
        <dbReference type="ARBA" id="ARBA00023002"/>
    </source>
</evidence>
<evidence type="ECO:0000256" key="1">
    <source>
        <dbReference type="ARBA" id="ARBA00009570"/>
    </source>
</evidence>
<gene>
    <name evidence="3" type="ORF">BURPS1710A_A1841</name>
</gene>
<protein>
    <submittedName>
        <fullName evidence="3">Aromatic-ring-hydroxylating dioxygenase, beta subunit</fullName>
    </submittedName>
</protein>
<dbReference type="HOGENOM" id="CLU_137193_0_0_4"/>
<dbReference type="AlphaFoldDB" id="A0A0E1VWE1"/>
<dbReference type="Proteomes" id="UP000001812">
    <property type="component" value="Chromosome II"/>
</dbReference>
<keyword evidence="2" id="KW-0560">Oxidoreductase</keyword>
<dbReference type="InterPro" id="IPR000391">
    <property type="entry name" value="Rng_hydr_dOase-bsu"/>
</dbReference>
<dbReference type="CDD" id="cd00667">
    <property type="entry name" value="ring_hydroxylating_dioxygenases_beta"/>
    <property type="match status" value="1"/>
</dbReference>
<dbReference type="Gene3D" id="3.10.450.50">
    <property type="match status" value="1"/>
</dbReference>
<dbReference type="SUPFAM" id="SSF54427">
    <property type="entry name" value="NTF2-like"/>
    <property type="match status" value="1"/>
</dbReference>
<dbReference type="GO" id="GO:0051213">
    <property type="term" value="F:dioxygenase activity"/>
    <property type="evidence" value="ECO:0007669"/>
    <property type="project" value="UniProtKB-KW"/>
</dbReference>
<evidence type="ECO:0000313" key="3">
    <source>
        <dbReference type="EMBL" id="EET04454.1"/>
    </source>
</evidence>
<reference evidence="3" key="1">
    <citation type="submission" date="2009-05" db="EMBL/GenBank/DDBJ databases">
        <authorList>
            <person name="Harkins D.M."/>
            <person name="DeShazer D."/>
            <person name="Woods D.E."/>
            <person name="Brinkac L.M."/>
            <person name="Brown K.A."/>
            <person name="Hung G.C."/>
            <person name="Tuanyok A."/>
            <person name="Zhang B."/>
            <person name="Nierman W.C."/>
        </authorList>
    </citation>
    <scope>NUCLEOTIDE SEQUENCE [LARGE SCALE GENOMIC DNA]</scope>
    <source>
        <strain evidence="3">1710a</strain>
    </source>
</reference>
<keyword evidence="3" id="KW-0223">Dioxygenase</keyword>
<accession>A0A0E1VWE1</accession>